<gene>
    <name evidence="1" type="ORF">GSOID_T00032010001</name>
</gene>
<dbReference type="Proteomes" id="UP000011014">
    <property type="component" value="Unassembled WGS sequence"/>
</dbReference>
<sequence length="61" mass="7396">MRKNFQKLMDWLYQLCFLRKSESSTGILNNTRKSCYDQKNELIKVKSEINDLSKYKNLNFK</sequence>
<name>E4YAT2_OIKDI</name>
<reference evidence="1" key="1">
    <citation type="journal article" date="2010" name="Science">
        <title>Plasticity of animal genome architecture unmasked by rapid evolution of a pelagic tunicate.</title>
        <authorList>
            <person name="Denoeud F."/>
            <person name="Henriet S."/>
            <person name="Mungpakdee S."/>
            <person name="Aury J.M."/>
            <person name="Da Silva C."/>
            <person name="Brinkmann H."/>
            <person name="Mikhaleva J."/>
            <person name="Olsen L.C."/>
            <person name="Jubin C."/>
            <person name="Canestro C."/>
            <person name="Bouquet J.M."/>
            <person name="Danks G."/>
            <person name="Poulain J."/>
            <person name="Campsteijn C."/>
            <person name="Adamski M."/>
            <person name="Cross I."/>
            <person name="Yadetie F."/>
            <person name="Muffato M."/>
            <person name="Louis A."/>
            <person name="Butcher S."/>
            <person name="Tsagkogeorga G."/>
            <person name="Konrad A."/>
            <person name="Singh S."/>
            <person name="Jensen M.F."/>
            <person name="Cong E.H."/>
            <person name="Eikeseth-Otteraa H."/>
            <person name="Noel B."/>
            <person name="Anthouard V."/>
            <person name="Porcel B.M."/>
            <person name="Kachouri-Lafond R."/>
            <person name="Nishino A."/>
            <person name="Ugolini M."/>
            <person name="Chourrout P."/>
            <person name="Nishida H."/>
            <person name="Aasland R."/>
            <person name="Huzurbazar S."/>
            <person name="Westhof E."/>
            <person name="Delsuc F."/>
            <person name="Lehrach H."/>
            <person name="Reinhardt R."/>
            <person name="Weissenbach J."/>
            <person name="Roy S.W."/>
            <person name="Artiguenave F."/>
            <person name="Postlethwait J.H."/>
            <person name="Manak J.R."/>
            <person name="Thompson E.M."/>
            <person name="Jaillon O."/>
            <person name="Du Pasquier L."/>
            <person name="Boudinot P."/>
            <person name="Liberles D.A."/>
            <person name="Volff J.N."/>
            <person name="Philippe H."/>
            <person name="Lenhard B."/>
            <person name="Roest Crollius H."/>
            <person name="Wincker P."/>
            <person name="Chourrout D."/>
        </authorList>
    </citation>
    <scope>NUCLEOTIDE SEQUENCE [LARGE SCALE GENOMIC DNA]</scope>
</reference>
<dbReference type="AlphaFoldDB" id="E4YAT2"/>
<proteinExistence type="predicted"/>
<protein>
    <submittedName>
        <fullName evidence="1">Uncharacterized protein</fullName>
    </submittedName>
</protein>
<dbReference type="EMBL" id="FN654364">
    <property type="protein sequence ID" value="CBY32669.1"/>
    <property type="molecule type" value="Genomic_DNA"/>
</dbReference>
<accession>E4YAT2</accession>
<evidence type="ECO:0000313" key="1">
    <source>
        <dbReference type="EMBL" id="CBY32669.1"/>
    </source>
</evidence>
<organism evidence="1">
    <name type="scientific">Oikopleura dioica</name>
    <name type="common">Tunicate</name>
    <dbReference type="NCBI Taxonomy" id="34765"/>
    <lineage>
        <taxon>Eukaryota</taxon>
        <taxon>Metazoa</taxon>
        <taxon>Chordata</taxon>
        <taxon>Tunicata</taxon>
        <taxon>Appendicularia</taxon>
        <taxon>Copelata</taxon>
        <taxon>Oikopleuridae</taxon>
        <taxon>Oikopleura</taxon>
    </lineage>
</organism>